<keyword evidence="1" id="KW-1185">Reference proteome</keyword>
<proteinExistence type="predicted"/>
<evidence type="ECO:0000313" key="1">
    <source>
        <dbReference type="Proteomes" id="UP000095287"/>
    </source>
</evidence>
<sequence length="134" mass="15669">MDVEWQVPNLRLFVILTAITIPPHPARSFSFSFEPVPDRDARASGSVAANGKPRLRRPRRLLRHRRVLQILLQGVRMPLREQLQRRHGEPLRMSPRRPQDDHVDHAHLLLHSPPLLFESRRVLRVPRLPLLLLP</sequence>
<organism evidence="1 2">
    <name type="scientific">Steinernema glaseri</name>
    <dbReference type="NCBI Taxonomy" id="37863"/>
    <lineage>
        <taxon>Eukaryota</taxon>
        <taxon>Metazoa</taxon>
        <taxon>Ecdysozoa</taxon>
        <taxon>Nematoda</taxon>
        <taxon>Chromadorea</taxon>
        <taxon>Rhabditida</taxon>
        <taxon>Tylenchina</taxon>
        <taxon>Panagrolaimomorpha</taxon>
        <taxon>Strongyloidoidea</taxon>
        <taxon>Steinernematidae</taxon>
        <taxon>Steinernema</taxon>
    </lineage>
</organism>
<name>A0A1I8AU94_9BILA</name>
<dbReference type="AlphaFoldDB" id="A0A1I8AU94"/>
<accession>A0A1I8AU94</accession>
<protein>
    <submittedName>
        <fullName evidence="2">Secreted protein</fullName>
    </submittedName>
</protein>
<reference evidence="2" key="1">
    <citation type="submission" date="2016-11" db="UniProtKB">
        <authorList>
            <consortium name="WormBaseParasite"/>
        </authorList>
    </citation>
    <scope>IDENTIFICATION</scope>
</reference>
<dbReference type="Proteomes" id="UP000095287">
    <property type="component" value="Unplaced"/>
</dbReference>
<evidence type="ECO:0000313" key="2">
    <source>
        <dbReference type="WBParaSite" id="L893_g9238.t1"/>
    </source>
</evidence>
<dbReference type="WBParaSite" id="L893_g9238.t1">
    <property type="protein sequence ID" value="L893_g9238.t1"/>
    <property type="gene ID" value="L893_g9238"/>
</dbReference>